<dbReference type="InterPro" id="IPR016181">
    <property type="entry name" value="Acyl_CoA_acyltransferase"/>
</dbReference>
<proteinExistence type="predicted"/>
<dbReference type="AlphaFoldDB" id="A0A4S3KZL8"/>
<dbReference type="PANTHER" id="PTHR47017">
    <property type="entry name" value="ACYL-COA"/>
    <property type="match status" value="1"/>
</dbReference>
<evidence type="ECO:0000313" key="1">
    <source>
        <dbReference type="EMBL" id="TCS96354.1"/>
    </source>
</evidence>
<dbReference type="Proteomes" id="UP000294599">
    <property type="component" value="Unassembled WGS sequence"/>
</dbReference>
<dbReference type="RefSeq" id="WP_123522228.1">
    <property type="nucleotide sequence ID" value="NZ_JBHLWF010000012.1"/>
</dbReference>
<dbReference type="Gene3D" id="3.40.630.30">
    <property type="match status" value="1"/>
</dbReference>
<dbReference type="InterPro" id="IPR007434">
    <property type="entry name" value="FemAB-like"/>
</dbReference>
<keyword evidence="2" id="KW-1185">Reference proteome</keyword>
<dbReference type="Pfam" id="PF04339">
    <property type="entry name" value="FemAB_like"/>
    <property type="match status" value="1"/>
</dbReference>
<accession>A0A4S3KZL8</accession>
<dbReference type="EMBL" id="SMAF01000015">
    <property type="protein sequence ID" value="TCS96354.1"/>
    <property type="molecule type" value="Genomic_DNA"/>
</dbReference>
<comment type="caution">
    <text evidence="1">The sequence shown here is derived from an EMBL/GenBank/DDBJ whole genome shotgun (WGS) entry which is preliminary data.</text>
</comment>
<dbReference type="OrthoDB" id="9776898at2"/>
<protein>
    <submittedName>
        <fullName evidence="1">Uncharacterized protein</fullName>
    </submittedName>
</protein>
<sequence length="382" mass="43860">MSLKLRIHPQLDDIEPARWDALRPDDDPFLSHAFLAGLERHGCVRSEVGWQPWHLAWYRGDELVAAAPAYLKSNSHGEFVFDWSWAQAHEIAGRRYYPKLLCAVPYTPITGARLLTGTRPEPKLARALSSALIAEASRLGLSGAHVNFSDDASSAELDRDPRWLHRCDIQFHWHNRGYGHFDEFLAELSHKKRKNIRQEREHLYRAGWRFQRLRGDGLEARDWEFVHALYVSTFAEKGNYPALSERFFRHLGEALPAQTMVVLARAPDGPPVAMALFLHSRTRLYGRYWGSLYDEPGLHFECCYYQGIEYAIERGLSVFEPGAQGEHKLARGFLPMLTRSYHHLCDAPMQARIGEALRHERAAVSEWRDGLLERSPFAHAPD</sequence>
<name>A0A4S3KZL8_9GAMM</name>
<reference evidence="1 2" key="1">
    <citation type="submission" date="2019-03" db="EMBL/GenBank/DDBJ databases">
        <title>Genomic Encyclopedia of Type Strains, Phase IV (KMG-IV): sequencing the most valuable type-strain genomes for metagenomic binning, comparative biology and taxonomic classification.</title>
        <authorList>
            <person name="Goeker M."/>
        </authorList>
    </citation>
    <scope>NUCLEOTIDE SEQUENCE [LARGE SCALE GENOMIC DNA]</scope>
    <source>
        <strain evidence="1 2">DSM 21944</strain>
    </source>
</reference>
<dbReference type="PANTHER" id="PTHR47017:SF1">
    <property type="entry name" value="ACYL-COA"/>
    <property type="match status" value="1"/>
</dbReference>
<gene>
    <name evidence="1" type="ORF">EDC25_11542</name>
</gene>
<evidence type="ECO:0000313" key="2">
    <source>
        <dbReference type="Proteomes" id="UP000294599"/>
    </source>
</evidence>
<dbReference type="SUPFAM" id="SSF55729">
    <property type="entry name" value="Acyl-CoA N-acyltransferases (Nat)"/>
    <property type="match status" value="1"/>
</dbReference>
<organism evidence="1 2">
    <name type="scientific">Pseudofulvimonas gallinarii</name>
    <dbReference type="NCBI Taxonomy" id="634155"/>
    <lineage>
        <taxon>Bacteria</taxon>
        <taxon>Pseudomonadati</taxon>
        <taxon>Pseudomonadota</taxon>
        <taxon>Gammaproteobacteria</taxon>
        <taxon>Lysobacterales</taxon>
        <taxon>Rhodanobacteraceae</taxon>
        <taxon>Pseudofulvimonas</taxon>
    </lineage>
</organism>